<dbReference type="KEGG" id="loa:LOAG_15919"/>
<feature type="domain" description="C2H2-type" evidence="2">
    <location>
        <begin position="45"/>
        <end position="68"/>
    </location>
</feature>
<dbReference type="CTD" id="9953414"/>
<evidence type="ECO:0000313" key="3">
    <source>
        <dbReference type="EMBL" id="EFO12614.1"/>
    </source>
</evidence>
<dbReference type="OrthoDB" id="10004641at2759"/>
<dbReference type="InParanoid" id="A0A1S0TER4"/>
<reference evidence="3" key="1">
    <citation type="submission" date="2012-04" db="EMBL/GenBank/DDBJ databases">
        <title>The Genome Sequence of Loa loa.</title>
        <authorList>
            <consortium name="The Broad Institute Genome Sequencing Platform"/>
            <consortium name="Broad Institute Genome Sequencing Center for Infectious Disease"/>
            <person name="Nutman T.B."/>
            <person name="Fink D.L."/>
            <person name="Russ C."/>
            <person name="Young S."/>
            <person name="Zeng Q."/>
            <person name="Gargeya S."/>
            <person name="Alvarado L."/>
            <person name="Berlin A."/>
            <person name="Chapman S.B."/>
            <person name="Chen Z."/>
            <person name="Freedman E."/>
            <person name="Gellesch M."/>
            <person name="Goldberg J."/>
            <person name="Griggs A."/>
            <person name="Gujja S."/>
            <person name="Heilman E.R."/>
            <person name="Heiman D."/>
            <person name="Howarth C."/>
            <person name="Mehta T."/>
            <person name="Neiman D."/>
            <person name="Pearson M."/>
            <person name="Roberts A."/>
            <person name="Saif S."/>
            <person name="Shea T."/>
            <person name="Shenoy N."/>
            <person name="Sisk P."/>
            <person name="Stolte C."/>
            <person name="Sykes S."/>
            <person name="White J."/>
            <person name="Yandava C."/>
            <person name="Haas B."/>
            <person name="Henn M.R."/>
            <person name="Nusbaum C."/>
            <person name="Birren B."/>
        </authorList>
    </citation>
    <scope>NUCLEOTIDE SEQUENCE [LARGE SCALE GENOMIC DNA]</scope>
</reference>
<protein>
    <recommendedName>
        <fullName evidence="2">C2H2-type domain-containing protein</fullName>
    </recommendedName>
</protein>
<name>A0A1S0TER4_LOALO</name>
<dbReference type="PROSITE" id="PS50157">
    <property type="entry name" value="ZINC_FINGER_C2H2_2"/>
    <property type="match status" value="1"/>
</dbReference>
<keyword evidence="1" id="KW-0863">Zinc-finger</keyword>
<dbReference type="SMART" id="SM00355">
    <property type="entry name" value="ZnF_C2H2"/>
    <property type="match status" value="2"/>
</dbReference>
<organism evidence="3">
    <name type="scientific">Loa loa</name>
    <name type="common">Eye worm</name>
    <name type="synonym">Filaria loa</name>
    <dbReference type="NCBI Taxonomy" id="7209"/>
    <lineage>
        <taxon>Eukaryota</taxon>
        <taxon>Metazoa</taxon>
        <taxon>Ecdysozoa</taxon>
        <taxon>Nematoda</taxon>
        <taxon>Chromadorea</taxon>
        <taxon>Rhabditida</taxon>
        <taxon>Spirurina</taxon>
        <taxon>Spiruromorpha</taxon>
        <taxon>Filarioidea</taxon>
        <taxon>Onchocercidae</taxon>
        <taxon>Loa</taxon>
    </lineage>
</organism>
<dbReference type="GO" id="GO:0008270">
    <property type="term" value="F:zinc ion binding"/>
    <property type="evidence" value="ECO:0007669"/>
    <property type="project" value="UniProtKB-KW"/>
</dbReference>
<dbReference type="AlphaFoldDB" id="A0A1S0TER4"/>
<evidence type="ECO:0000259" key="2">
    <source>
        <dbReference type="PROSITE" id="PS50157"/>
    </source>
</evidence>
<dbReference type="EMBL" id="JH715253">
    <property type="protein sequence ID" value="EFO12614.1"/>
    <property type="molecule type" value="Genomic_DNA"/>
</dbReference>
<accession>A0A1S0TER4</accession>
<evidence type="ECO:0000256" key="1">
    <source>
        <dbReference type="PROSITE-ProRule" id="PRU00042"/>
    </source>
</evidence>
<gene>
    <name evidence="3" type="ORF">LOAG_15919</name>
</gene>
<dbReference type="RefSeq" id="XP_003151455.1">
    <property type="nucleotide sequence ID" value="XM_003151407.1"/>
</dbReference>
<dbReference type="InterPro" id="IPR013087">
    <property type="entry name" value="Znf_C2H2_type"/>
</dbReference>
<feature type="non-terminal residue" evidence="3">
    <location>
        <position position="105"/>
    </location>
</feature>
<dbReference type="Gene3D" id="3.30.160.60">
    <property type="entry name" value="Classic Zinc Finger"/>
    <property type="match status" value="1"/>
</dbReference>
<sequence length="105" mass="12169">MGRNMNVVIVMQGTGNITALIPNVEKKFHSSMGFRYHKEVHQPKLHCGICNKFFTYKITLKKHLEYSHGFGDVKKHMCPDANCNETTWDKTKCLKHLQKHNELSP</sequence>
<proteinExistence type="predicted"/>
<dbReference type="GeneID" id="9953414"/>
<keyword evidence="1" id="KW-0479">Metal-binding</keyword>
<dbReference type="PROSITE" id="PS00028">
    <property type="entry name" value="ZINC_FINGER_C2H2_1"/>
    <property type="match status" value="1"/>
</dbReference>
<keyword evidence="1" id="KW-0862">Zinc</keyword>